<evidence type="ECO:0000313" key="1">
    <source>
        <dbReference type="EMBL" id="KAG5682813.1"/>
    </source>
</evidence>
<keyword evidence="2" id="KW-1185">Reference proteome</keyword>
<dbReference type="EMBL" id="JADBJN010000001">
    <property type="protein sequence ID" value="KAG5682813.1"/>
    <property type="molecule type" value="Genomic_DNA"/>
</dbReference>
<accession>A0A9J6CLI6</accession>
<evidence type="ECO:0000313" key="2">
    <source>
        <dbReference type="Proteomes" id="UP001107558"/>
    </source>
</evidence>
<protein>
    <submittedName>
        <fullName evidence="1">Uncharacterized protein</fullName>
    </submittedName>
</protein>
<name>A0A9J6CLI6_POLVA</name>
<comment type="caution">
    <text evidence="1">The sequence shown here is derived from an EMBL/GenBank/DDBJ whole genome shotgun (WGS) entry which is preliminary data.</text>
</comment>
<dbReference type="Proteomes" id="UP001107558">
    <property type="component" value="Chromosome 1"/>
</dbReference>
<reference evidence="1" key="1">
    <citation type="submission" date="2021-03" db="EMBL/GenBank/DDBJ databases">
        <title>Chromosome level genome of the anhydrobiotic midge Polypedilum vanderplanki.</title>
        <authorList>
            <person name="Yoshida Y."/>
            <person name="Kikawada T."/>
            <person name="Gusev O."/>
        </authorList>
    </citation>
    <scope>NUCLEOTIDE SEQUENCE</scope>
    <source>
        <strain evidence="1">NIAS01</strain>
        <tissue evidence="1">Whole body or cell culture</tissue>
    </source>
</reference>
<sequence length="135" mass="15816">MDYNFLNVPRKLNVTVSLYIIVIATSANNCKCFDVTCRKEKNKKKKEISVSFNLRPIHAASHGNTFTALSPISGYLEFFLSKFSLIHEKVEWMKKMKMFPLTMYTSLKSHSYLDCRYIRIEENLRMEIDVITFVT</sequence>
<organism evidence="1 2">
    <name type="scientific">Polypedilum vanderplanki</name>
    <name type="common">Sleeping chironomid midge</name>
    <dbReference type="NCBI Taxonomy" id="319348"/>
    <lineage>
        <taxon>Eukaryota</taxon>
        <taxon>Metazoa</taxon>
        <taxon>Ecdysozoa</taxon>
        <taxon>Arthropoda</taxon>
        <taxon>Hexapoda</taxon>
        <taxon>Insecta</taxon>
        <taxon>Pterygota</taxon>
        <taxon>Neoptera</taxon>
        <taxon>Endopterygota</taxon>
        <taxon>Diptera</taxon>
        <taxon>Nematocera</taxon>
        <taxon>Chironomoidea</taxon>
        <taxon>Chironomidae</taxon>
        <taxon>Chironominae</taxon>
        <taxon>Polypedilum</taxon>
        <taxon>Polypedilum</taxon>
    </lineage>
</organism>
<gene>
    <name evidence="1" type="ORF">PVAND_012139</name>
</gene>
<dbReference type="AlphaFoldDB" id="A0A9J6CLI6"/>
<proteinExistence type="predicted"/>